<dbReference type="RefSeq" id="WP_203964615.1">
    <property type="nucleotide sequence ID" value="NZ_AP023355.1"/>
</dbReference>
<feature type="region of interest" description="Disordered" evidence="1">
    <location>
        <begin position="219"/>
        <end position="251"/>
    </location>
</feature>
<proteinExistence type="predicted"/>
<gene>
    <name evidence="2" type="ORF">Athai_61100</name>
</gene>
<accession>A0A7R7DVH2</accession>
<organism evidence="2 3">
    <name type="scientific">Actinocatenispora thailandica</name>
    <dbReference type="NCBI Taxonomy" id="227318"/>
    <lineage>
        <taxon>Bacteria</taxon>
        <taxon>Bacillati</taxon>
        <taxon>Actinomycetota</taxon>
        <taxon>Actinomycetes</taxon>
        <taxon>Micromonosporales</taxon>
        <taxon>Micromonosporaceae</taxon>
        <taxon>Actinocatenispora</taxon>
    </lineage>
</organism>
<protein>
    <submittedName>
        <fullName evidence="2">Uncharacterized protein</fullName>
    </submittedName>
</protein>
<sequence length="251" mass="27349">MNRAVAVTGDDRQVPPAPVADASWQPMNQHLNGPGYLVMLQPEHRATGTNDALYWCGHARWDCFVNALSYRDPHTGAVSPAEVAVYPTVPDALHAWRHFVADRRARRLAPPAGCVEITELGAVEDPTARPSRPARSPRSKQALPAKDASASGPIASEALFASEVQFSRRLAAAEITETIHRMLRQLGRRGCTERVAQEFGDHPELAVQRMRDVNAAIARCTPSDPTPPPVVACGDSTTPRRVPTRLDTQAF</sequence>
<keyword evidence="3" id="KW-1185">Reference proteome</keyword>
<dbReference type="AlphaFoldDB" id="A0A7R7DVH2"/>
<reference evidence="2 3" key="1">
    <citation type="submission" date="2020-08" db="EMBL/GenBank/DDBJ databases">
        <title>Whole genome shotgun sequence of Actinocatenispora thailandica NBRC 105041.</title>
        <authorList>
            <person name="Komaki H."/>
            <person name="Tamura T."/>
        </authorList>
    </citation>
    <scope>NUCLEOTIDE SEQUENCE [LARGE SCALE GENOMIC DNA]</scope>
    <source>
        <strain evidence="2 3">NBRC 105041</strain>
    </source>
</reference>
<dbReference type="EMBL" id="AP023355">
    <property type="protein sequence ID" value="BCJ38607.1"/>
    <property type="molecule type" value="Genomic_DNA"/>
</dbReference>
<evidence type="ECO:0000256" key="1">
    <source>
        <dbReference type="SAM" id="MobiDB-lite"/>
    </source>
</evidence>
<feature type="region of interest" description="Disordered" evidence="1">
    <location>
        <begin position="123"/>
        <end position="150"/>
    </location>
</feature>
<evidence type="ECO:0000313" key="2">
    <source>
        <dbReference type="EMBL" id="BCJ38607.1"/>
    </source>
</evidence>
<name>A0A7R7DVH2_9ACTN</name>
<dbReference type="KEGG" id="atl:Athai_61100"/>
<dbReference type="Proteomes" id="UP000611640">
    <property type="component" value="Chromosome"/>
</dbReference>
<evidence type="ECO:0000313" key="3">
    <source>
        <dbReference type="Proteomes" id="UP000611640"/>
    </source>
</evidence>